<feature type="signal peptide" evidence="1">
    <location>
        <begin position="1"/>
        <end position="22"/>
    </location>
</feature>
<keyword evidence="1" id="KW-0732">Signal</keyword>
<reference evidence="2" key="2">
    <citation type="submission" date="2019-06" db="EMBL/GenBank/DDBJ databases">
        <title>Genomics analysis of Aphanomyces spp. identifies a new class of oomycete effector associated with host adaptation.</title>
        <authorList>
            <person name="Gaulin E."/>
        </authorList>
    </citation>
    <scope>NUCLEOTIDE SEQUENCE</scope>
    <source>
        <strain evidence="2">CBS 578.67</strain>
    </source>
</reference>
<evidence type="ECO:0000313" key="3">
    <source>
        <dbReference type="EMBL" id="VFT90751.1"/>
    </source>
</evidence>
<name>A0A485L1K1_9STRA</name>
<evidence type="ECO:0000313" key="4">
    <source>
        <dbReference type="Proteomes" id="UP000332933"/>
    </source>
</evidence>
<evidence type="ECO:0000256" key="1">
    <source>
        <dbReference type="SAM" id="SignalP"/>
    </source>
</evidence>
<protein>
    <submittedName>
        <fullName evidence="3">Aste57867_13921 protein</fullName>
    </submittedName>
</protein>
<evidence type="ECO:0000313" key="2">
    <source>
        <dbReference type="EMBL" id="KAF0695253.1"/>
    </source>
</evidence>
<dbReference type="EMBL" id="CAADRA010005514">
    <property type="protein sequence ID" value="VFT90751.1"/>
    <property type="molecule type" value="Genomic_DNA"/>
</dbReference>
<gene>
    <name evidence="3" type="primary">Aste57867_13921</name>
    <name evidence="2" type="ORF">As57867_013870</name>
    <name evidence="3" type="ORF">ASTE57867_13921</name>
</gene>
<reference evidence="3 4" key="1">
    <citation type="submission" date="2019-03" db="EMBL/GenBank/DDBJ databases">
        <authorList>
            <person name="Gaulin E."/>
            <person name="Dumas B."/>
        </authorList>
    </citation>
    <scope>NUCLEOTIDE SEQUENCE [LARGE SCALE GENOMIC DNA]</scope>
    <source>
        <strain evidence="3">CBS 568.67</strain>
    </source>
</reference>
<feature type="chain" id="PRO_5036355516" evidence="1">
    <location>
        <begin position="23"/>
        <end position="103"/>
    </location>
</feature>
<dbReference type="Proteomes" id="UP000332933">
    <property type="component" value="Unassembled WGS sequence"/>
</dbReference>
<proteinExistence type="predicted"/>
<sequence>MISSAVALPLTIVLVSMLPAIAAPMNDQPPPYAMPGNARFRGGPQVADYRPPQQEAYAPNAYYAPPQRECGGVGGGYGGYGGSYGVSRGYSNSYGAAYGTGFF</sequence>
<organism evidence="3 4">
    <name type="scientific">Aphanomyces stellatus</name>
    <dbReference type="NCBI Taxonomy" id="120398"/>
    <lineage>
        <taxon>Eukaryota</taxon>
        <taxon>Sar</taxon>
        <taxon>Stramenopiles</taxon>
        <taxon>Oomycota</taxon>
        <taxon>Saprolegniomycetes</taxon>
        <taxon>Saprolegniales</taxon>
        <taxon>Verrucalvaceae</taxon>
        <taxon>Aphanomyces</taxon>
    </lineage>
</organism>
<accession>A0A485L1K1</accession>
<dbReference type="AlphaFoldDB" id="A0A485L1K1"/>
<dbReference type="EMBL" id="VJMH01005493">
    <property type="protein sequence ID" value="KAF0695253.1"/>
    <property type="molecule type" value="Genomic_DNA"/>
</dbReference>
<keyword evidence="4" id="KW-1185">Reference proteome</keyword>